<dbReference type="SUPFAM" id="SSF160719">
    <property type="entry name" value="gpW/gp25-like"/>
    <property type="match status" value="1"/>
</dbReference>
<dbReference type="OrthoDB" id="9802846at2"/>
<dbReference type="Gene3D" id="3.10.450.40">
    <property type="match status" value="1"/>
</dbReference>
<organism evidence="2 3">
    <name type="scientific">Sphingomonas desiccabilis</name>
    <dbReference type="NCBI Taxonomy" id="429134"/>
    <lineage>
        <taxon>Bacteria</taxon>
        <taxon>Pseudomonadati</taxon>
        <taxon>Pseudomonadota</taxon>
        <taxon>Alphaproteobacteria</taxon>
        <taxon>Sphingomonadales</taxon>
        <taxon>Sphingomonadaceae</taxon>
        <taxon>Sphingomonas</taxon>
    </lineage>
</organism>
<evidence type="ECO:0000259" key="1">
    <source>
        <dbReference type="Pfam" id="PF04965"/>
    </source>
</evidence>
<reference evidence="2 3" key="1">
    <citation type="submission" date="2019-01" db="EMBL/GenBank/DDBJ databases">
        <title>Sphingomonas mucosissima sp. nov. and Sphingomonas desiccabilis sp. nov., from biological soil crusts in the Colorado Plateau, USA.</title>
        <authorList>
            <person name="Zhu D."/>
        </authorList>
    </citation>
    <scope>NUCLEOTIDE SEQUENCE [LARGE SCALE GENOMIC DNA]</scope>
    <source>
        <strain evidence="2 3">CP1D</strain>
    </source>
</reference>
<name>A0A4Q2IXE9_9SPHN</name>
<gene>
    <name evidence="2" type="ORF">EO081_05890</name>
</gene>
<comment type="caution">
    <text evidence="2">The sequence shown here is derived from an EMBL/GenBank/DDBJ whole genome shotgun (WGS) entry which is preliminary data.</text>
</comment>
<sequence>MIGMNAATGKLLEGIEHLRQSVQDILATPLGTRVGRRWYGSHIPELLDQPMNDRTRLALVAAGALALQRQEPRIRATRITVETGATAGAAVLRIVGKRLDGPRAGAPLTLAIPVRSARAS</sequence>
<dbReference type="InterPro" id="IPR007048">
    <property type="entry name" value="IraD/Gp25-like"/>
</dbReference>
<accession>A0A4Q2IXE9</accession>
<evidence type="ECO:0000313" key="3">
    <source>
        <dbReference type="Proteomes" id="UP000292347"/>
    </source>
</evidence>
<keyword evidence="3" id="KW-1185">Reference proteome</keyword>
<evidence type="ECO:0000313" key="2">
    <source>
        <dbReference type="EMBL" id="RXZ35166.1"/>
    </source>
</evidence>
<dbReference type="AlphaFoldDB" id="A0A4Q2IXE9"/>
<dbReference type="EMBL" id="SDPT01000001">
    <property type="protein sequence ID" value="RXZ35166.1"/>
    <property type="molecule type" value="Genomic_DNA"/>
</dbReference>
<proteinExistence type="predicted"/>
<dbReference type="Proteomes" id="UP000292347">
    <property type="component" value="Unassembled WGS sequence"/>
</dbReference>
<protein>
    <submittedName>
        <fullName evidence="2">Oxidoreductase</fullName>
    </submittedName>
</protein>
<feature type="domain" description="IraD/Gp25-like" evidence="1">
    <location>
        <begin position="15"/>
        <end position="86"/>
    </location>
</feature>
<dbReference type="Pfam" id="PF04965">
    <property type="entry name" value="GPW_gp25"/>
    <property type="match status" value="1"/>
</dbReference>